<dbReference type="OrthoDB" id="9805649at2"/>
<accession>A0A1E3W8V0</accession>
<evidence type="ECO:0000313" key="3">
    <source>
        <dbReference type="Proteomes" id="UP000095042"/>
    </source>
</evidence>
<evidence type="ECO:0000313" key="2">
    <source>
        <dbReference type="EMBL" id="ODS02245.1"/>
    </source>
</evidence>
<dbReference type="Proteomes" id="UP000095042">
    <property type="component" value="Unassembled WGS sequence"/>
</dbReference>
<feature type="chain" id="PRO_5009139097" description="SGNH hydrolase-type esterase domain-containing protein" evidence="1">
    <location>
        <begin position="43"/>
        <end position="178"/>
    </location>
</feature>
<keyword evidence="1" id="KW-0732">Signal</keyword>
<gene>
    <name evidence="2" type="ORF">AUC71_16350</name>
</gene>
<dbReference type="Pfam" id="PF04311">
    <property type="entry name" value="DUF459"/>
    <property type="match status" value="1"/>
</dbReference>
<sequence>MPRIASVLDVSYRTCRLVRAVAVAAALVPAAMLALAPQPSAAQDTPAHRSYINPFPNGDRYRVVVIGDSMAEGLWEGMFRAFEDDPTLDFIQQSKKWTGFVNIDKYDWNAEIGQILKDGDYHIAVVMFGVGEGQPIRKDGKLLKVGTEEWREPMARGWRHSSRSCVQPILPLTGSACR</sequence>
<keyword evidence="3" id="KW-1185">Reference proteome</keyword>
<evidence type="ECO:0000256" key="1">
    <source>
        <dbReference type="SAM" id="SignalP"/>
    </source>
</evidence>
<dbReference type="RefSeq" id="WP_069624571.1">
    <property type="nucleotide sequence ID" value="NZ_LPWD01000362.1"/>
</dbReference>
<organism evidence="2 3">
    <name type="scientific">Methyloceanibacter marginalis</name>
    <dbReference type="NCBI Taxonomy" id="1774971"/>
    <lineage>
        <taxon>Bacteria</taxon>
        <taxon>Pseudomonadati</taxon>
        <taxon>Pseudomonadota</taxon>
        <taxon>Alphaproteobacteria</taxon>
        <taxon>Hyphomicrobiales</taxon>
        <taxon>Hyphomicrobiaceae</taxon>
        <taxon>Methyloceanibacter</taxon>
    </lineage>
</organism>
<proteinExistence type="predicted"/>
<evidence type="ECO:0008006" key="4">
    <source>
        <dbReference type="Google" id="ProtNLM"/>
    </source>
</evidence>
<dbReference type="EMBL" id="LPWD01000362">
    <property type="protein sequence ID" value="ODS02245.1"/>
    <property type="molecule type" value="Genomic_DNA"/>
</dbReference>
<name>A0A1E3W8V0_9HYPH</name>
<dbReference type="InterPro" id="IPR007407">
    <property type="entry name" value="DUF459"/>
</dbReference>
<dbReference type="AlphaFoldDB" id="A0A1E3W8V0"/>
<reference evidence="2 3" key="1">
    <citation type="journal article" date="2016" name="Environ. Microbiol.">
        <title>New Methyloceanibacter diversity from North Sea sediments includes methanotroph containing solely the soluble methane monooxygenase.</title>
        <authorList>
            <person name="Vekeman B."/>
            <person name="Kerckhof F.M."/>
            <person name="Cremers G."/>
            <person name="de Vos P."/>
            <person name="Vandamme P."/>
            <person name="Boon N."/>
            <person name="Op den Camp H.J."/>
            <person name="Heylen K."/>
        </authorList>
    </citation>
    <scope>NUCLEOTIDE SEQUENCE [LARGE SCALE GENOMIC DNA]</scope>
    <source>
        <strain evidence="2 3">R-67177</strain>
    </source>
</reference>
<feature type="signal peptide" evidence="1">
    <location>
        <begin position="1"/>
        <end position="42"/>
    </location>
</feature>
<comment type="caution">
    <text evidence="2">The sequence shown here is derived from an EMBL/GenBank/DDBJ whole genome shotgun (WGS) entry which is preliminary data.</text>
</comment>
<protein>
    <recommendedName>
        <fullName evidence="4">SGNH hydrolase-type esterase domain-containing protein</fullName>
    </recommendedName>
</protein>